<dbReference type="Proteomes" id="UP001529275">
    <property type="component" value="Unassembled WGS sequence"/>
</dbReference>
<evidence type="ECO:0000313" key="1">
    <source>
        <dbReference type="EMBL" id="MDM8195799.1"/>
    </source>
</evidence>
<evidence type="ECO:0000313" key="2">
    <source>
        <dbReference type="Proteomes" id="UP001529275"/>
    </source>
</evidence>
<keyword evidence="2" id="KW-1185">Reference proteome</keyword>
<dbReference type="EMBL" id="JAUDCK010000015">
    <property type="protein sequence ID" value="MDM8195799.1"/>
    <property type="molecule type" value="Genomic_DNA"/>
</dbReference>
<comment type="caution">
    <text evidence="1">The sequence shown here is derived from an EMBL/GenBank/DDBJ whole genome shotgun (WGS) entry which is preliminary data.</text>
</comment>
<accession>A0ABT7UI21</accession>
<reference evidence="1 2" key="2">
    <citation type="submission" date="2023-06" db="EMBL/GenBank/DDBJ databases">
        <authorList>
            <person name="Zeman M."/>
            <person name="Kubasova T."/>
            <person name="Jahodarova E."/>
            <person name="Nykrynova M."/>
            <person name="Rychlik I."/>
        </authorList>
    </citation>
    <scope>NUCLEOTIDE SEQUENCE [LARGE SCALE GENOMIC DNA]</scope>
    <source>
        <strain evidence="1 2">ET341</strain>
    </source>
</reference>
<sequence length="105" mass="12336">MKNYQEKMLKLQKELLEVEKDRMKGNQGYSIKEVVQMMDNAINEKVDAVFINIEVSERKEQLLDLRVSVLEAEEERLNGECTINISEARKALVNRRNILRIDNNQ</sequence>
<proteinExistence type="predicted"/>
<dbReference type="RefSeq" id="WP_129738575.1">
    <property type="nucleotide sequence ID" value="NZ_JAUDCK010000015.1"/>
</dbReference>
<gene>
    <name evidence="1" type="ORF">QUV98_05650</name>
</gene>
<protein>
    <submittedName>
        <fullName evidence="1">Uncharacterized protein</fullName>
    </submittedName>
</protein>
<reference evidence="2" key="1">
    <citation type="submission" date="2023-06" db="EMBL/GenBank/DDBJ databases">
        <title>Identification and characterization of horizontal gene transfer across gut microbiota members of farm animals based on homology search.</title>
        <authorList>
            <person name="Zeman M."/>
            <person name="Kubasova T."/>
            <person name="Jahodarova E."/>
            <person name="Nykrynova M."/>
            <person name="Rychlik I."/>
        </authorList>
    </citation>
    <scope>NUCLEOTIDE SEQUENCE [LARGE SCALE GENOMIC DNA]</scope>
    <source>
        <strain evidence="2">ET341</strain>
    </source>
</reference>
<name>A0ABT7UI21_9FIRM</name>
<organism evidence="1 2">
    <name type="scientific">Massilimicrobiota timonensis</name>
    <dbReference type="NCBI Taxonomy" id="1776392"/>
    <lineage>
        <taxon>Bacteria</taxon>
        <taxon>Bacillati</taxon>
        <taxon>Bacillota</taxon>
        <taxon>Erysipelotrichia</taxon>
        <taxon>Erysipelotrichales</taxon>
        <taxon>Erysipelotrichaceae</taxon>
        <taxon>Massilimicrobiota</taxon>
    </lineage>
</organism>